<sequence>MCFGGQLVVECLRERQLALRTHERYLAARISAVLLLGSNLVPHNSLSTVTPWRHRYSDILPSFTVLESTPDSTAEAVTVFPKVELFLGNLTRHSRRNRPETDFTSASSCVTGVGPGAAVAERLDCSPHNMASRVHSPAGSLPDFHMCELCRTRPLVGLFSRGSPHFPRSFITALLHTHIPSPSSALKTSHSLLSRVGERTIQSQGRQVATKRRHGESGPLMWAYSLSDWLRQALGTELVSDWLLRATKASLLAGVPAGTRLPNADWRTDMFLASGAILLQFANVHEFGVKRVLKCVSAEILEALNAHALRTDKSETRDTGENPSTSGIVRHDSQVRIFGSDPGENRALFAHVGAPSTVGQQAHPPTCHVTIVQSFPFPERSGPTLAELPSPKLQRRYVVLHVHLLRAYFFFLSLATEICSGVRRIRCGSHNSLRGEARARAAALAGFIGGTWRLMCLHPSPLAALMYCAHFGSVRLFPPSAQATGESNLSSWGAAEERINYLRSDNGCSELRTLNISRIGARRLAPRVNERSQLFKKGEDMGDERKHYGLNNASTHPGPRCRTMIFNISRLQPPMRLIEVSMEQRRNKRARETGDPLENPPTCGNPGETPTERGKPSPWCSSKKAAKVQRVLVVLEGLMCAFLQPEDTDLPALESRSRGPSLTQEGSEASVQKSVKFTHSYAQVPRLLCSRSLMTWQRFDDRKMRVRSYVSCSQCRTLLTTSTSVRRELNINTAWRGKREIPEKTRRPTSSSCTIPTCEKPGVTRPGVEPGSPWWEASSVTAQPLCVAIHRVWEPGDPREDPPPSGIVLTFLTCESPGATRPGIEPGSPWWEASSLTTRPPRPRKRLYYGAASCKWLQGPLIFLLCVFARNGASELRQKPSATAFPRSRVGYGCNLSLPPSYCRPLPDKHRHSLASDGGWMYFITQQGVSGQYWLVANLISVISCTFLTRMSSASDIDHAARLSQAARRKPSSSTARILPRPSILSTAPRFAAPAGTDQDRYSHESARATRRCRARTQLTSLWAGLHGTQWSNGPAHEPAGPQQPPYFDFSSNSFLSSLNMSHKRLACLPPTLGEPRSIPGRVTPGLSQVGIVPGVAADRRVFSGNFGFSRRCIPALLRAHLTSPSSALKTSLVNLIRLSVHNPVYPVYVHIAEDVYPRHCEAQGPYLEISDPYTRADLLAELTSATRHVLTDTSLLLSRLLLCIEETRCSLCSAPPGSSLHHARPGSHLETFCIKEARLPGPEAQQRASYKGDTATRIKCAIAATRRALNWRAVLSRGRGGLAVRLLASLLGDRVRFYCGVASGLPLYGVVLECKGGGSRRSPRKLINQRRRKARFPLGKIREWPGRVLNQSLNLFSAPQEALDCRIWGGARSDCNPTHVSDWKSTVFTRSDILPESEAIIDTTSPQRGRPRAHHLSGRPNMRSCPPVTQPPQPHFKGGGGLAVSPLTSHQGEPVSIPDRATPGFSHVGIVLDEAACRRVYSGISRFRCPCIQTLLHTSITLIGSQDLDVKSHPNLFTLHNRI</sequence>
<feature type="region of interest" description="Disordered" evidence="1">
    <location>
        <begin position="741"/>
        <end position="767"/>
    </location>
</feature>
<feature type="region of interest" description="Disordered" evidence="1">
    <location>
        <begin position="583"/>
        <end position="621"/>
    </location>
</feature>
<protein>
    <submittedName>
        <fullName evidence="2">Uncharacterized protein</fullName>
    </submittedName>
</protein>
<evidence type="ECO:0000313" key="2">
    <source>
        <dbReference type="EMBL" id="KAJ8872807.1"/>
    </source>
</evidence>
<gene>
    <name evidence="2" type="ORF">PR048_026423</name>
</gene>
<feature type="compositionally biased region" description="Basic and acidic residues" evidence="1">
    <location>
        <begin position="583"/>
        <end position="594"/>
    </location>
</feature>
<keyword evidence="3" id="KW-1185">Reference proteome</keyword>
<proteinExistence type="predicted"/>
<feature type="region of interest" description="Disordered" evidence="1">
    <location>
        <begin position="1405"/>
        <end position="1426"/>
    </location>
</feature>
<evidence type="ECO:0000313" key="3">
    <source>
        <dbReference type="Proteomes" id="UP001159363"/>
    </source>
</evidence>
<dbReference type="EMBL" id="JARBHB010000011">
    <property type="protein sequence ID" value="KAJ8872807.1"/>
    <property type="molecule type" value="Genomic_DNA"/>
</dbReference>
<feature type="compositionally biased region" description="Polar residues" evidence="1">
    <location>
        <begin position="658"/>
        <end position="670"/>
    </location>
</feature>
<comment type="caution">
    <text evidence="2">The sequence shown here is derived from an EMBL/GenBank/DDBJ whole genome shotgun (WGS) entry which is preliminary data.</text>
</comment>
<evidence type="ECO:0000256" key="1">
    <source>
        <dbReference type="SAM" id="MobiDB-lite"/>
    </source>
</evidence>
<name>A0ABQ9GLA8_9NEOP</name>
<reference evidence="2 3" key="1">
    <citation type="submission" date="2023-02" db="EMBL/GenBank/DDBJ databases">
        <title>LHISI_Scaffold_Assembly.</title>
        <authorList>
            <person name="Stuart O.P."/>
            <person name="Cleave R."/>
            <person name="Magrath M.J.L."/>
            <person name="Mikheyev A.S."/>
        </authorList>
    </citation>
    <scope>NUCLEOTIDE SEQUENCE [LARGE SCALE GENOMIC DNA]</scope>
    <source>
        <strain evidence="2">Daus_M_001</strain>
        <tissue evidence="2">Leg muscle</tissue>
    </source>
</reference>
<organism evidence="2 3">
    <name type="scientific">Dryococelus australis</name>
    <dbReference type="NCBI Taxonomy" id="614101"/>
    <lineage>
        <taxon>Eukaryota</taxon>
        <taxon>Metazoa</taxon>
        <taxon>Ecdysozoa</taxon>
        <taxon>Arthropoda</taxon>
        <taxon>Hexapoda</taxon>
        <taxon>Insecta</taxon>
        <taxon>Pterygota</taxon>
        <taxon>Neoptera</taxon>
        <taxon>Polyneoptera</taxon>
        <taxon>Phasmatodea</taxon>
        <taxon>Verophasmatodea</taxon>
        <taxon>Anareolatae</taxon>
        <taxon>Phasmatidae</taxon>
        <taxon>Eurycanthinae</taxon>
        <taxon>Dryococelus</taxon>
    </lineage>
</organism>
<accession>A0ABQ9GLA8</accession>
<feature type="region of interest" description="Disordered" evidence="1">
    <location>
        <begin position="989"/>
        <end position="1009"/>
    </location>
</feature>
<dbReference type="Proteomes" id="UP001159363">
    <property type="component" value="Chromosome 10"/>
</dbReference>
<feature type="region of interest" description="Disordered" evidence="1">
    <location>
        <begin position="651"/>
        <end position="670"/>
    </location>
</feature>
<feature type="compositionally biased region" description="Basic and acidic residues" evidence="1">
    <location>
        <begin position="998"/>
        <end position="1008"/>
    </location>
</feature>